<keyword evidence="3" id="KW-1185">Reference proteome</keyword>
<organism evidence="2 3">
    <name type="scientific">Nocardioides cavernaquae</name>
    <dbReference type="NCBI Taxonomy" id="2321396"/>
    <lineage>
        <taxon>Bacteria</taxon>
        <taxon>Bacillati</taxon>
        <taxon>Actinomycetota</taxon>
        <taxon>Actinomycetes</taxon>
        <taxon>Propionibacteriales</taxon>
        <taxon>Nocardioidaceae</taxon>
        <taxon>Nocardioides</taxon>
    </lineage>
</organism>
<evidence type="ECO:0000313" key="3">
    <source>
        <dbReference type="Proteomes" id="UP000276542"/>
    </source>
</evidence>
<dbReference type="SUPFAM" id="SSF52980">
    <property type="entry name" value="Restriction endonuclease-like"/>
    <property type="match status" value="1"/>
</dbReference>
<proteinExistence type="predicted"/>
<dbReference type="EMBL" id="QYRP01000002">
    <property type="protein sequence ID" value="RJS46138.1"/>
    <property type="molecule type" value="Genomic_DNA"/>
</dbReference>
<evidence type="ECO:0000313" key="2">
    <source>
        <dbReference type="EMBL" id="RJS46138.1"/>
    </source>
</evidence>
<dbReference type="Proteomes" id="UP000276542">
    <property type="component" value="Unassembled WGS sequence"/>
</dbReference>
<evidence type="ECO:0000259" key="1">
    <source>
        <dbReference type="Pfam" id="PF04480"/>
    </source>
</evidence>
<gene>
    <name evidence="2" type="ORF">D4739_07875</name>
</gene>
<dbReference type="AlphaFoldDB" id="A0A3A5H8E8"/>
<dbReference type="Gene3D" id="3.40.960.10">
    <property type="entry name" value="VSR Endonuclease"/>
    <property type="match status" value="1"/>
</dbReference>
<accession>A0A3A5H8E8</accession>
<dbReference type="Pfam" id="PF04480">
    <property type="entry name" value="DUF559"/>
    <property type="match status" value="1"/>
</dbReference>
<dbReference type="OrthoDB" id="3173471at2"/>
<name>A0A3A5H8E8_9ACTN</name>
<sequence>MNYPGALRRTPRGAGWTHLAPVDDARPLLAVLGHAAGMSGSVVGRRKLRPRRPPRPLAAFDRMQPFTRAEALQAGIPDSALRGPGFRRLMGNVYVDSAVELTPALAAKAPLAVAPPSAWVSHVSAARLLGVPVPTLPGEHISVLAKQDRLRRSGVTSHVAPGTSLVTRRGGARISAPAQLFVELASQLGLVDLVVAGDWLVRQGLVTLEVLREFCAASQLRASVLAREAVVFVRERVDSPMETRVRMLLVLAGLPEPVVNLKVNVGDGSGRRRYDLSWAAVKVIVEYDGRHHAERIEQWEKDLLRREGIDDDGWRMIVLVAKDVYSRPDRTLERVVRVLRARGLEGLPRHLDDSWRAHFPVRTEAMEA</sequence>
<reference evidence="3" key="1">
    <citation type="submission" date="2018-09" db="EMBL/GenBank/DDBJ databases">
        <authorList>
            <person name="Zhu H."/>
        </authorList>
    </citation>
    <scope>NUCLEOTIDE SEQUENCE [LARGE SCALE GENOMIC DNA]</scope>
    <source>
        <strain evidence="3">K1W22B-1</strain>
    </source>
</reference>
<comment type="caution">
    <text evidence="2">The sequence shown here is derived from an EMBL/GenBank/DDBJ whole genome shotgun (WGS) entry which is preliminary data.</text>
</comment>
<protein>
    <submittedName>
        <fullName evidence="2">DUF559 domain-containing protein</fullName>
    </submittedName>
</protein>
<dbReference type="InterPro" id="IPR011335">
    <property type="entry name" value="Restrct_endonuc-II-like"/>
</dbReference>
<feature type="domain" description="DUF559" evidence="1">
    <location>
        <begin position="277"/>
        <end position="339"/>
    </location>
</feature>
<dbReference type="InterPro" id="IPR007569">
    <property type="entry name" value="DUF559"/>
</dbReference>